<organism evidence="2 3">
    <name type="scientific">Celeribacter halophilus</name>
    <dbReference type="NCBI Taxonomy" id="576117"/>
    <lineage>
        <taxon>Bacteria</taxon>
        <taxon>Pseudomonadati</taxon>
        <taxon>Pseudomonadota</taxon>
        <taxon>Alphaproteobacteria</taxon>
        <taxon>Rhodobacterales</taxon>
        <taxon>Roseobacteraceae</taxon>
        <taxon>Celeribacter</taxon>
    </lineage>
</organism>
<sequence>MSSTPPSDTPPTVINLNRFRKAKARSDKRVQADGNAVKFGRTKAQKALEEAQKAKAQAALDARKRDDTP</sequence>
<gene>
    <name evidence="2" type="ORF">Q4494_02080</name>
</gene>
<evidence type="ECO:0000313" key="2">
    <source>
        <dbReference type="EMBL" id="MDO6455853.1"/>
    </source>
</evidence>
<dbReference type="Proteomes" id="UP001169823">
    <property type="component" value="Unassembled WGS sequence"/>
</dbReference>
<dbReference type="Pfam" id="PF13770">
    <property type="entry name" value="DUF4169"/>
    <property type="match status" value="1"/>
</dbReference>
<name>A0AAW7XRE5_9RHOB</name>
<dbReference type="AlphaFoldDB" id="A0AAW7XRE5"/>
<accession>A0AAW7XRE5</accession>
<protein>
    <submittedName>
        <fullName evidence="2">DUF4169 family protein</fullName>
    </submittedName>
</protein>
<reference evidence="2" key="1">
    <citation type="submission" date="2023-07" db="EMBL/GenBank/DDBJ databases">
        <title>Genome content predicts the carbon catabolic preferences of heterotrophic bacteria.</title>
        <authorList>
            <person name="Gralka M."/>
        </authorList>
    </citation>
    <scope>NUCLEOTIDE SEQUENCE</scope>
    <source>
        <strain evidence="2">I2M02</strain>
    </source>
</reference>
<dbReference type="RefSeq" id="WP_303479392.1">
    <property type="nucleotide sequence ID" value="NZ_JAUOPJ010000001.1"/>
</dbReference>
<dbReference type="EMBL" id="JAUOPJ010000001">
    <property type="protein sequence ID" value="MDO6455853.1"/>
    <property type="molecule type" value="Genomic_DNA"/>
</dbReference>
<evidence type="ECO:0000313" key="3">
    <source>
        <dbReference type="Proteomes" id="UP001169823"/>
    </source>
</evidence>
<evidence type="ECO:0000256" key="1">
    <source>
        <dbReference type="SAM" id="MobiDB-lite"/>
    </source>
</evidence>
<comment type="caution">
    <text evidence="2">The sequence shown here is derived from an EMBL/GenBank/DDBJ whole genome shotgun (WGS) entry which is preliminary data.</text>
</comment>
<dbReference type="InterPro" id="IPR025227">
    <property type="entry name" value="DUF4169"/>
</dbReference>
<feature type="region of interest" description="Disordered" evidence="1">
    <location>
        <begin position="48"/>
        <end position="69"/>
    </location>
</feature>
<proteinExistence type="predicted"/>